<dbReference type="GO" id="GO:0006357">
    <property type="term" value="P:regulation of transcription by RNA polymerase II"/>
    <property type="evidence" value="ECO:0007669"/>
    <property type="project" value="TreeGrafter"/>
</dbReference>
<comment type="similarity">
    <text evidence="2">Belongs to the Mediator complex subunit 27 family.</text>
</comment>
<proteinExistence type="inferred from homology"/>
<organism evidence="6 7">
    <name type="scientific">Symbiochloris irregularis</name>
    <dbReference type="NCBI Taxonomy" id="706552"/>
    <lineage>
        <taxon>Eukaryota</taxon>
        <taxon>Viridiplantae</taxon>
        <taxon>Chlorophyta</taxon>
        <taxon>core chlorophytes</taxon>
        <taxon>Trebouxiophyceae</taxon>
        <taxon>Trebouxiales</taxon>
        <taxon>Trebouxiaceae</taxon>
        <taxon>Symbiochloris</taxon>
    </lineage>
</organism>
<evidence type="ECO:0000313" key="6">
    <source>
        <dbReference type="EMBL" id="KAK9797811.1"/>
    </source>
</evidence>
<dbReference type="EMBL" id="JALJOQ010000104">
    <property type="protein sequence ID" value="KAK9797811.1"/>
    <property type="molecule type" value="Genomic_DNA"/>
</dbReference>
<dbReference type="GO" id="GO:0016592">
    <property type="term" value="C:mediator complex"/>
    <property type="evidence" value="ECO:0007669"/>
    <property type="project" value="InterPro"/>
</dbReference>
<dbReference type="GO" id="GO:0003713">
    <property type="term" value="F:transcription coactivator activity"/>
    <property type="evidence" value="ECO:0007669"/>
    <property type="project" value="TreeGrafter"/>
</dbReference>
<keyword evidence="4" id="KW-0804">Transcription</keyword>
<dbReference type="InterPro" id="IPR021627">
    <property type="entry name" value="Mediator_Med27"/>
</dbReference>
<comment type="caution">
    <text evidence="6">The sequence shown here is derived from an EMBL/GenBank/DDBJ whole genome shotgun (WGS) entry which is preliminary data.</text>
</comment>
<evidence type="ECO:0000256" key="2">
    <source>
        <dbReference type="ARBA" id="ARBA00008048"/>
    </source>
</evidence>
<dbReference type="AlphaFoldDB" id="A0AAW1NUB0"/>
<reference evidence="6 7" key="1">
    <citation type="journal article" date="2024" name="Nat. Commun.">
        <title>Phylogenomics reveals the evolutionary origins of lichenization in chlorophyte algae.</title>
        <authorList>
            <person name="Puginier C."/>
            <person name="Libourel C."/>
            <person name="Otte J."/>
            <person name="Skaloud P."/>
            <person name="Haon M."/>
            <person name="Grisel S."/>
            <person name="Petersen M."/>
            <person name="Berrin J.G."/>
            <person name="Delaux P.M."/>
            <person name="Dal Grande F."/>
            <person name="Keller J."/>
        </authorList>
    </citation>
    <scope>NUCLEOTIDE SEQUENCE [LARGE SCALE GENOMIC DNA]</scope>
    <source>
        <strain evidence="6 7">SAG 2036</strain>
    </source>
</reference>
<gene>
    <name evidence="6" type="ORF">WJX73_010399</name>
</gene>
<keyword evidence="3" id="KW-0805">Transcription regulation</keyword>
<comment type="subcellular location">
    <subcellularLocation>
        <location evidence="1">Nucleus</location>
    </subcellularLocation>
</comment>
<keyword evidence="5" id="KW-0539">Nucleus</keyword>
<accession>A0AAW1NUB0</accession>
<evidence type="ECO:0000256" key="4">
    <source>
        <dbReference type="ARBA" id="ARBA00023163"/>
    </source>
</evidence>
<protein>
    <submittedName>
        <fullName evidence="6">Uncharacterized protein</fullName>
    </submittedName>
</protein>
<evidence type="ECO:0000256" key="3">
    <source>
        <dbReference type="ARBA" id="ARBA00023015"/>
    </source>
</evidence>
<evidence type="ECO:0000256" key="5">
    <source>
        <dbReference type="ARBA" id="ARBA00023242"/>
    </source>
</evidence>
<keyword evidence="7" id="KW-1185">Reference proteome</keyword>
<evidence type="ECO:0000313" key="7">
    <source>
        <dbReference type="Proteomes" id="UP001465755"/>
    </source>
</evidence>
<dbReference type="PANTHER" id="PTHR13130">
    <property type="entry name" value="34 KDA TRANSCRIPTIONAL CO-ACTIVATOR-RELATED"/>
    <property type="match status" value="1"/>
</dbReference>
<evidence type="ECO:0000256" key="1">
    <source>
        <dbReference type="ARBA" id="ARBA00004123"/>
    </source>
</evidence>
<dbReference type="Proteomes" id="UP001465755">
    <property type="component" value="Unassembled WGS sequence"/>
</dbReference>
<sequence>MLLLGQAQAAVQDISRADQQLVDAICTSAQNSQSVLQQLTSLTTESQEALDSLQKISAPVSQLLASLPSPQQGLQAASSAVTQHQAPAGYLQATSSCADDALAILENALVGNAFLSGRGNQLDPPAADIAKLAADPLQQHQAQAAELQEIVESVVRLSGLQISYRRAASRPAVLTDPRKPQRTEASVAAAEASVLVLECPGAWVALVALAGPGRPEALQVSFHGWADLKAAGSGHTPDAWTNSNVTVFRRLTTMALRAMAFFIHRARILVGTGALGSGQPSSSGAIALMDLLLWLTTYRDVFSRRCAATGSLLAPEPASQHMLPPLIRPFRCSRAQLLQRARTGSPAFHVHTAPPDAL</sequence>
<name>A0AAW1NUB0_9CHLO</name>
<dbReference type="PANTHER" id="PTHR13130:SF4">
    <property type="entry name" value="MEDIATOR OF RNA POLYMERASE II TRANSCRIPTION SUBUNIT 27"/>
    <property type="match status" value="1"/>
</dbReference>